<gene>
    <name evidence="2" type="primary">LOC107940074</name>
</gene>
<proteinExistence type="predicted"/>
<reference evidence="1" key="1">
    <citation type="journal article" date="2020" name="Nat. Genet.">
        <title>Genomic diversifications of five Gossypium allopolyploid species and their impact on cotton improvement.</title>
        <authorList>
            <person name="Chen Z.J."/>
            <person name="Sreedasyam A."/>
            <person name="Ando A."/>
            <person name="Song Q."/>
            <person name="De Santiago L.M."/>
            <person name="Hulse-Kemp A.M."/>
            <person name="Ding M."/>
            <person name="Ye W."/>
            <person name="Kirkbride R.C."/>
            <person name="Jenkins J."/>
            <person name="Plott C."/>
            <person name="Lovell J."/>
            <person name="Lin Y.M."/>
            <person name="Vaughn R."/>
            <person name="Liu B."/>
            <person name="Simpson S."/>
            <person name="Scheffler B.E."/>
            <person name="Wen L."/>
            <person name="Saski C.A."/>
            <person name="Grover C.E."/>
            <person name="Hu G."/>
            <person name="Conover J.L."/>
            <person name="Carlson J.W."/>
            <person name="Shu S."/>
            <person name="Boston L.B."/>
            <person name="Williams M."/>
            <person name="Peterson D.G."/>
            <person name="McGee K."/>
            <person name="Jones D.C."/>
            <person name="Wendel J.F."/>
            <person name="Stelly D.M."/>
            <person name="Grimwood J."/>
            <person name="Schmutz J."/>
        </authorList>
    </citation>
    <scope>NUCLEOTIDE SEQUENCE [LARGE SCALE GENOMIC DNA]</scope>
    <source>
        <strain evidence="1">cv. TM-1</strain>
    </source>
</reference>
<dbReference type="Proteomes" id="UP000818029">
    <property type="component" value="Chromosome D13"/>
</dbReference>
<dbReference type="PaxDb" id="3635-A0A1U8MQ81"/>
<protein>
    <submittedName>
        <fullName evidence="2">Uncharacterized protein</fullName>
    </submittedName>
</protein>
<reference evidence="2" key="2">
    <citation type="submission" date="2025-08" db="UniProtKB">
        <authorList>
            <consortium name="RefSeq"/>
        </authorList>
    </citation>
    <scope>IDENTIFICATION</scope>
</reference>
<evidence type="ECO:0000313" key="2">
    <source>
        <dbReference type="RefSeq" id="XP_016728982.2"/>
    </source>
</evidence>
<organism evidence="1 2">
    <name type="scientific">Gossypium hirsutum</name>
    <name type="common">Upland cotton</name>
    <name type="synonym">Gossypium mexicanum</name>
    <dbReference type="NCBI Taxonomy" id="3635"/>
    <lineage>
        <taxon>Eukaryota</taxon>
        <taxon>Viridiplantae</taxon>
        <taxon>Streptophyta</taxon>
        <taxon>Embryophyta</taxon>
        <taxon>Tracheophyta</taxon>
        <taxon>Spermatophyta</taxon>
        <taxon>Magnoliopsida</taxon>
        <taxon>eudicotyledons</taxon>
        <taxon>Gunneridae</taxon>
        <taxon>Pentapetalae</taxon>
        <taxon>rosids</taxon>
        <taxon>malvids</taxon>
        <taxon>Malvales</taxon>
        <taxon>Malvaceae</taxon>
        <taxon>Malvoideae</taxon>
        <taxon>Gossypium</taxon>
    </lineage>
</organism>
<name>A0A1U8MQ81_GOSHI</name>
<dbReference type="KEGG" id="ghi:107940074"/>
<evidence type="ECO:0000313" key="1">
    <source>
        <dbReference type="Proteomes" id="UP000818029"/>
    </source>
</evidence>
<dbReference type="GeneID" id="107940074"/>
<keyword evidence="1" id="KW-1185">Reference proteome</keyword>
<accession>A0A1U8MQ81</accession>
<sequence>MYIYLLFVSIKTSLKNMFRISTTLILNAFVRGHLTSPKADVWRRRTKADLVDFYQYRPAPPTLLYIESFSAIMSHTSHHSPLFFQDPGGEVIAMAEAALETERESLRARQLALEAKISERAVLLKRKGMMAAKEAAKQKVVADFMLFIEAIEKNDMETANKFDEKAMKNTIFTMMNDAGGFGKKK</sequence>
<dbReference type="RefSeq" id="XP_016728982.2">
    <property type="nucleotide sequence ID" value="XM_016873493.2"/>
</dbReference>
<dbReference type="AlphaFoldDB" id="A0A1U8MQ81"/>